<protein>
    <submittedName>
        <fullName evidence="1">Uncharacterized protein</fullName>
    </submittedName>
</protein>
<evidence type="ECO:0000313" key="1">
    <source>
        <dbReference type="EMBL" id="SVC75311.1"/>
    </source>
</evidence>
<dbReference type="SUPFAM" id="SSF49265">
    <property type="entry name" value="Fibronectin type III"/>
    <property type="match status" value="1"/>
</dbReference>
<dbReference type="SUPFAM" id="SSF56436">
    <property type="entry name" value="C-type lectin-like"/>
    <property type="match status" value="1"/>
</dbReference>
<accession>A0A382PTJ1</accession>
<dbReference type="InterPro" id="IPR016187">
    <property type="entry name" value="CTDL_fold"/>
</dbReference>
<reference evidence="1" key="1">
    <citation type="submission" date="2018-05" db="EMBL/GenBank/DDBJ databases">
        <authorList>
            <person name="Lanie J.A."/>
            <person name="Ng W.-L."/>
            <person name="Kazmierczak K.M."/>
            <person name="Andrzejewski T.M."/>
            <person name="Davidsen T.M."/>
            <person name="Wayne K.J."/>
            <person name="Tettelin H."/>
            <person name="Glass J.I."/>
            <person name="Rusch D."/>
            <person name="Podicherti R."/>
            <person name="Tsui H.-C.T."/>
            <person name="Winkler M.E."/>
        </authorList>
    </citation>
    <scope>NUCLEOTIDE SEQUENCE</scope>
</reference>
<dbReference type="InterPro" id="IPR036116">
    <property type="entry name" value="FN3_sf"/>
</dbReference>
<sequence length="306" mass="33043">MVIVNGGLPFVLDEHGNRKGLGEISGDATLTGSASGDAQFGVSMSVTIGQPFVTIRKSDGTGIPQNNDCYMELGFWSYRLQKAPPVHNLETIPEASPDEISISVLPDMNDPPITNGELFGRKIRIYRDGNAQPLSQNGSVLSHGDPFINDELTPGTDYVYDITGYNAFGYGDPDQIIGRTSSAGEVTGVVKTSLQTNVPAVRVLAKNISVPQHLGDGFTLFFDGVTDYLSVGHYDELSLIADRDYENIIVTNPENPAQTFIYSGELNGHHYLTSVFGANWPNAASIAKEMGGYLISITSEEEDTWA</sequence>
<proteinExistence type="predicted"/>
<name>A0A382PTJ1_9ZZZZ</name>
<gene>
    <name evidence="1" type="ORF">METZ01_LOCUS328165</name>
</gene>
<feature type="non-terminal residue" evidence="1">
    <location>
        <position position="306"/>
    </location>
</feature>
<organism evidence="1">
    <name type="scientific">marine metagenome</name>
    <dbReference type="NCBI Taxonomy" id="408172"/>
    <lineage>
        <taxon>unclassified sequences</taxon>
        <taxon>metagenomes</taxon>
        <taxon>ecological metagenomes</taxon>
    </lineage>
</organism>
<dbReference type="EMBL" id="UINC01108882">
    <property type="protein sequence ID" value="SVC75311.1"/>
    <property type="molecule type" value="Genomic_DNA"/>
</dbReference>
<dbReference type="AlphaFoldDB" id="A0A382PTJ1"/>